<dbReference type="Pfam" id="PF12849">
    <property type="entry name" value="PBP_like_2"/>
    <property type="match status" value="1"/>
</dbReference>
<keyword evidence="4" id="KW-1185">Reference proteome</keyword>
<feature type="signal peptide" evidence="1">
    <location>
        <begin position="1"/>
        <end position="32"/>
    </location>
</feature>
<dbReference type="EMBL" id="BBMT01000011">
    <property type="protein sequence ID" value="GAL36599.1"/>
    <property type="molecule type" value="Genomic_DNA"/>
</dbReference>
<protein>
    <submittedName>
        <fullName evidence="3">ABC-type tungstate transport system periplasmic binding protein</fullName>
    </submittedName>
</protein>
<evidence type="ECO:0000256" key="1">
    <source>
        <dbReference type="SAM" id="SignalP"/>
    </source>
</evidence>
<feature type="domain" description="PBP" evidence="2">
    <location>
        <begin position="36"/>
        <end position="259"/>
    </location>
</feature>
<dbReference type="Proteomes" id="UP000029224">
    <property type="component" value="Unassembled WGS sequence"/>
</dbReference>
<dbReference type="AlphaFoldDB" id="A0A090TCX3"/>
<sequence>MTTSLSIASRLKAPQLIVTAVSMATLSVSAYADNGEQSRVRLATTTSTYHSGLLDYLLPEFTQETGYQVDIIAAGTGKSLKMGENGDVDVVMTHAPKAEASFVESGFGIEPRSVMYNDFVIVGPEKDPADIHDQKSIEEVFDHIAKTNSIFISRGDDSGTHKKELQIWKQTKIEPDFGGYRSVGQGMGPTLNMASEMQGYTMTDRGTWLAYQAKLDLTVLFQGDKQLFNPYQVIVVNPERYPTLNTKGARALSDWLVSEKGQSMINNYRKMGEQLFVADAEKNNS</sequence>
<dbReference type="PANTHER" id="PTHR37945:SF1">
    <property type="entry name" value="EXTRACELLULAR TUNGSTATE BINDING PROTEIN"/>
    <property type="match status" value="1"/>
</dbReference>
<dbReference type="PANTHER" id="PTHR37945">
    <property type="entry name" value="EXTRACELLULAR TUNGSTATE BINDING PROTEIN"/>
    <property type="match status" value="1"/>
</dbReference>
<reference evidence="3 4" key="2">
    <citation type="submission" date="2014-09" db="EMBL/GenBank/DDBJ databases">
        <authorList>
            <consortium name="NBRP consortium"/>
            <person name="Sawabe T."/>
            <person name="Meirelles P."/>
            <person name="Nakanishi M."/>
            <person name="Sayaka M."/>
            <person name="Hattori M."/>
            <person name="Ohkuma M."/>
        </authorList>
    </citation>
    <scope>NUCLEOTIDE SEQUENCE [LARGE SCALE GENOMIC DNA]</scope>
    <source>
        <strain evidence="3 4">JCM 19240</strain>
    </source>
</reference>
<evidence type="ECO:0000259" key="2">
    <source>
        <dbReference type="Pfam" id="PF12849"/>
    </source>
</evidence>
<evidence type="ECO:0000313" key="3">
    <source>
        <dbReference type="EMBL" id="GAL36599.1"/>
    </source>
</evidence>
<evidence type="ECO:0000313" key="4">
    <source>
        <dbReference type="Proteomes" id="UP000029224"/>
    </source>
</evidence>
<dbReference type="Gene3D" id="3.40.190.10">
    <property type="entry name" value="Periplasmic binding protein-like II"/>
    <property type="match status" value="2"/>
</dbReference>
<dbReference type="SUPFAM" id="SSF53850">
    <property type="entry name" value="Periplasmic binding protein-like II"/>
    <property type="match status" value="1"/>
</dbReference>
<name>A0A090TCX3_9VIBR</name>
<keyword evidence="1" id="KW-0732">Signal</keyword>
<comment type="caution">
    <text evidence="3">The sequence shown here is derived from an EMBL/GenBank/DDBJ whole genome shotgun (WGS) entry which is preliminary data.</text>
</comment>
<accession>A0A090TCX3</accession>
<organism evidence="3 4">
    <name type="scientific">Vibrio maritimus</name>
    <dbReference type="NCBI Taxonomy" id="990268"/>
    <lineage>
        <taxon>Bacteria</taxon>
        <taxon>Pseudomonadati</taxon>
        <taxon>Pseudomonadota</taxon>
        <taxon>Gammaproteobacteria</taxon>
        <taxon>Vibrionales</taxon>
        <taxon>Vibrionaceae</taxon>
        <taxon>Vibrio</taxon>
    </lineage>
</organism>
<feature type="chain" id="PRO_5001864112" evidence="1">
    <location>
        <begin position="33"/>
        <end position="285"/>
    </location>
</feature>
<gene>
    <name evidence="3" type="ORF">JCM19240_2668</name>
</gene>
<proteinExistence type="predicted"/>
<dbReference type="InterPro" id="IPR052738">
    <property type="entry name" value="ABC-Tungstate_binding"/>
</dbReference>
<dbReference type="InterPro" id="IPR024370">
    <property type="entry name" value="PBP_domain"/>
</dbReference>
<reference evidence="3 4" key="1">
    <citation type="submission" date="2014-09" db="EMBL/GenBank/DDBJ databases">
        <title>Vibrio maritimus JCM 19240. (C210) whole genome shotgun sequence.</title>
        <authorList>
            <person name="Sawabe T."/>
            <person name="Meirelles P."/>
            <person name="Nakanishi M."/>
            <person name="Sayaka M."/>
            <person name="Hattori M."/>
            <person name="Ohkuma M."/>
        </authorList>
    </citation>
    <scope>NUCLEOTIDE SEQUENCE [LARGE SCALE GENOMIC DNA]</scope>
    <source>
        <strain evidence="3 4">JCM 19240</strain>
    </source>
</reference>